<protein>
    <submittedName>
        <fullName evidence="1">Uncharacterized protein</fullName>
    </submittedName>
</protein>
<dbReference type="EMBL" id="JACEIK010000411">
    <property type="protein sequence ID" value="MCD7456619.1"/>
    <property type="molecule type" value="Genomic_DNA"/>
</dbReference>
<gene>
    <name evidence="1" type="ORF">HAX54_032399</name>
</gene>
<proteinExistence type="predicted"/>
<accession>A0ABS8SCW0</accession>
<comment type="caution">
    <text evidence="1">The sequence shown here is derived from an EMBL/GenBank/DDBJ whole genome shotgun (WGS) entry which is preliminary data.</text>
</comment>
<organism evidence="1 2">
    <name type="scientific">Datura stramonium</name>
    <name type="common">Jimsonweed</name>
    <name type="synonym">Common thornapple</name>
    <dbReference type="NCBI Taxonomy" id="4076"/>
    <lineage>
        <taxon>Eukaryota</taxon>
        <taxon>Viridiplantae</taxon>
        <taxon>Streptophyta</taxon>
        <taxon>Embryophyta</taxon>
        <taxon>Tracheophyta</taxon>
        <taxon>Spermatophyta</taxon>
        <taxon>Magnoliopsida</taxon>
        <taxon>eudicotyledons</taxon>
        <taxon>Gunneridae</taxon>
        <taxon>Pentapetalae</taxon>
        <taxon>asterids</taxon>
        <taxon>lamiids</taxon>
        <taxon>Solanales</taxon>
        <taxon>Solanaceae</taxon>
        <taxon>Solanoideae</taxon>
        <taxon>Datureae</taxon>
        <taxon>Datura</taxon>
    </lineage>
</organism>
<dbReference type="Proteomes" id="UP000823775">
    <property type="component" value="Unassembled WGS sequence"/>
</dbReference>
<sequence length="164" mass="18128">MQLFPPPTDNLEIETQVTTLDTLEAIPTLVELSTVSLTQREVFPSSSPNTTSETLPVSNELVTHELVTQSITITKEPITAITGTGSLDHNPNQTISAPTLRNSTRAEEPPIQHNYRETNQVTDVLVKEGSRMQEANSFMSWEVPPVFVADRIEADRVGTLFVKL</sequence>
<reference evidence="1 2" key="1">
    <citation type="journal article" date="2021" name="BMC Genomics">
        <title>Datura genome reveals duplications of psychoactive alkaloid biosynthetic genes and high mutation rate following tissue culture.</title>
        <authorList>
            <person name="Rajewski A."/>
            <person name="Carter-House D."/>
            <person name="Stajich J."/>
            <person name="Litt A."/>
        </authorList>
    </citation>
    <scope>NUCLEOTIDE SEQUENCE [LARGE SCALE GENOMIC DNA]</scope>
    <source>
        <strain evidence="1">AR-01</strain>
    </source>
</reference>
<evidence type="ECO:0000313" key="1">
    <source>
        <dbReference type="EMBL" id="MCD7456619.1"/>
    </source>
</evidence>
<name>A0ABS8SCW0_DATST</name>
<keyword evidence="2" id="KW-1185">Reference proteome</keyword>
<evidence type="ECO:0000313" key="2">
    <source>
        <dbReference type="Proteomes" id="UP000823775"/>
    </source>
</evidence>